<comment type="function">
    <text evidence="13">CRISPR (clustered regularly interspaced short palindromic repeat) is an adaptive immune system that provides protection against mobile genetic elements (viruses, transposable elements and conjugative plasmids). CRISPR clusters contain sequences complementary to antecedent mobile elements and target invading nucleic acids. CRISPR clusters are transcribed and processed into CRISPR RNA (crRNA).</text>
</comment>
<evidence type="ECO:0000256" key="7">
    <source>
        <dbReference type="ARBA" id="ARBA00022801"/>
    </source>
</evidence>
<evidence type="ECO:0000259" key="14">
    <source>
        <dbReference type="Pfam" id="PF01930"/>
    </source>
</evidence>
<accession>A0A1F7F9F0</accession>
<sequence length="216" mass="24267">MNTIKQRNLFQESELLPISALQHIQFCERQCALIHIERIWAENRLTVEGHLLHEKVHDAGDETRPGITIARGLSIRSCKLGLIGKADAVEFHKQANGAQQPYPIEYKRGKPKIDDCDLVQLCAQALCLEEMLNITIPQGAIYYGKTHRRLEVVFSEALRQETESAARQLHALMKKGTTPTAVKTLKCEKCSLVEYCLPDTAGGNKSAIEYVKEISK</sequence>
<evidence type="ECO:0000256" key="9">
    <source>
        <dbReference type="ARBA" id="ARBA00023004"/>
    </source>
</evidence>
<evidence type="ECO:0000256" key="11">
    <source>
        <dbReference type="ARBA" id="ARBA00023118"/>
    </source>
</evidence>
<dbReference type="InterPro" id="IPR013343">
    <property type="entry name" value="CRISPR-assoc_prot_Cas4"/>
</dbReference>
<keyword evidence="7 13" id="KW-0378">Hydrolase</keyword>
<dbReference type="AlphaFoldDB" id="A0A1F7F9F0"/>
<evidence type="ECO:0000256" key="3">
    <source>
        <dbReference type="ARBA" id="ARBA00012768"/>
    </source>
</evidence>
<dbReference type="Pfam" id="PF01930">
    <property type="entry name" value="Cas_Cas4"/>
    <property type="match status" value="1"/>
</dbReference>
<keyword evidence="10 13" id="KW-0411">Iron-sulfur</keyword>
<comment type="cofactor">
    <cofactor evidence="13">
        <name>iron-sulfur cluster</name>
        <dbReference type="ChEBI" id="CHEBI:30408"/>
    </cofactor>
</comment>
<evidence type="ECO:0000256" key="5">
    <source>
        <dbReference type="ARBA" id="ARBA00022722"/>
    </source>
</evidence>
<reference evidence="15 16" key="1">
    <citation type="journal article" date="2016" name="Nat. Commun.">
        <title>Thousands of microbial genomes shed light on interconnected biogeochemical processes in an aquifer system.</title>
        <authorList>
            <person name="Anantharaman K."/>
            <person name="Brown C.T."/>
            <person name="Hug L.A."/>
            <person name="Sharon I."/>
            <person name="Castelle C.J."/>
            <person name="Probst A.J."/>
            <person name="Thomas B.C."/>
            <person name="Singh A."/>
            <person name="Wilkins M.J."/>
            <person name="Karaoz U."/>
            <person name="Brodie E.L."/>
            <person name="Williams K.H."/>
            <person name="Hubbard S.S."/>
            <person name="Banfield J.F."/>
        </authorList>
    </citation>
    <scope>NUCLEOTIDE SEQUENCE [LARGE SCALE GENOMIC DNA]</scope>
</reference>
<keyword evidence="9 13" id="KW-0408">Iron</keyword>
<dbReference type="Proteomes" id="UP000179243">
    <property type="component" value="Unassembled WGS sequence"/>
</dbReference>
<dbReference type="InterPro" id="IPR022765">
    <property type="entry name" value="Dna2/Cas4_DUF83"/>
</dbReference>
<gene>
    <name evidence="15" type="ORF">A2519_15130</name>
</gene>
<name>A0A1F7F9F0_UNCRA</name>
<protein>
    <recommendedName>
        <fullName evidence="4 13">CRISPR-associated exonuclease Cas4</fullName>
        <ecNumber evidence="3 13">3.1.12.1</ecNumber>
    </recommendedName>
</protein>
<dbReference type="PANTHER" id="PTHR36531">
    <property type="entry name" value="CRISPR-ASSOCIATED EXONUCLEASE CAS4"/>
    <property type="match status" value="1"/>
</dbReference>
<keyword evidence="5 13" id="KW-0540">Nuclease</keyword>
<proteinExistence type="inferred from homology"/>
<keyword evidence="11 13" id="KW-0051">Antiviral defense</keyword>
<dbReference type="InterPro" id="IPR051827">
    <property type="entry name" value="Cas4_exonuclease"/>
</dbReference>
<comment type="similarity">
    <text evidence="2 13">Belongs to the CRISPR-associated exonuclease Cas4 family.</text>
</comment>
<evidence type="ECO:0000256" key="8">
    <source>
        <dbReference type="ARBA" id="ARBA00022839"/>
    </source>
</evidence>
<evidence type="ECO:0000313" key="15">
    <source>
        <dbReference type="EMBL" id="OGK03304.1"/>
    </source>
</evidence>
<comment type="cofactor">
    <cofactor evidence="13">
        <name>Mg(2+)</name>
        <dbReference type="ChEBI" id="CHEBI:18420"/>
    </cofactor>
    <cofactor evidence="13">
        <name>Mn(2+)</name>
        <dbReference type="ChEBI" id="CHEBI:29035"/>
    </cofactor>
    <text evidence="13">Mg(2+) or Mn(2+) required for ssDNA cleavage activity.</text>
</comment>
<comment type="cofactor">
    <cofactor evidence="1">
        <name>[4Fe-4S] cluster</name>
        <dbReference type="ChEBI" id="CHEBI:49883"/>
    </cofactor>
</comment>
<evidence type="ECO:0000256" key="2">
    <source>
        <dbReference type="ARBA" id="ARBA00009189"/>
    </source>
</evidence>
<evidence type="ECO:0000256" key="12">
    <source>
        <dbReference type="ARBA" id="ARBA00023211"/>
    </source>
</evidence>
<evidence type="ECO:0000256" key="4">
    <source>
        <dbReference type="ARBA" id="ARBA00020049"/>
    </source>
</evidence>
<dbReference type="Gene3D" id="3.90.320.10">
    <property type="match status" value="1"/>
</dbReference>
<evidence type="ECO:0000256" key="1">
    <source>
        <dbReference type="ARBA" id="ARBA00001966"/>
    </source>
</evidence>
<dbReference type="EC" id="3.1.12.1" evidence="3 13"/>
<keyword evidence="8 13" id="KW-0269">Exonuclease</keyword>
<evidence type="ECO:0000256" key="10">
    <source>
        <dbReference type="ARBA" id="ARBA00023014"/>
    </source>
</evidence>
<dbReference type="GO" id="GO:0051607">
    <property type="term" value="P:defense response to virus"/>
    <property type="evidence" value="ECO:0007669"/>
    <property type="project" value="UniProtKB-KW"/>
</dbReference>
<dbReference type="GO" id="GO:0051536">
    <property type="term" value="F:iron-sulfur cluster binding"/>
    <property type="evidence" value="ECO:0007669"/>
    <property type="project" value="UniProtKB-KW"/>
</dbReference>
<keyword evidence="6 13" id="KW-0479">Metal-binding</keyword>
<keyword evidence="12 13" id="KW-0464">Manganese</keyword>
<dbReference type="GO" id="GO:0004527">
    <property type="term" value="F:exonuclease activity"/>
    <property type="evidence" value="ECO:0007669"/>
    <property type="project" value="UniProtKB-KW"/>
</dbReference>
<dbReference type="InterPro" id="IPR011604">
    <property type="entry name" value="PDDEXK-like_dom_sf"/>
</dbReference>
<dbReference type="PANTHER" id="PTHR36531:SF6">
    <property type="entry name" value="DNA REPLICATION ATP-DEPENDENT HELICASE_NUCLEASE DNA2"/>
    <property type="match status" value="1"/>
</dbReference>
<comment type="caution">
    <text evidence="15">The sequence shown here is derived from an EMBL/GenBank/DDBJ whole genome shotgun (WGS) entry which is preliminary data.</text>
</comment>
<dbReference type="EMBL" id="MFYX01000091">
    <property type="protein sequence ID" value="OGK03304.1"/>
    <property type="molecule type" value="Genomic_DNA"/>
</dbReference>
<organism evidence="15 16">
    <name type="scientific">Candidatus Raymondbacteria bacterium RIFOXYD12_FULL_49_13</name>
    <dbReference type="NCBI Taxonomy" id="1817890"/>
    <lineage>
        <taxon>Bacteria</taxon>
        <taxon>Raymondiibacteriota</taxon>
    </lineage>
</organism>
<evidence type="ECO:0000256" key="6">
    <source>
        <dbReference type="ARBA" id="ARBA00022723"/>
    </source>
</evidence>
<dbReference type="GO" id="GO:0046872">
    <property type="term" value="F:metal ion binding"/>
    <property type="evidence" value="ECO:0007669"/>
    <property type="project" value="UniProtKB-KW"/>
</dbReference>
<dbReference type="NCBIfam" id="TIGR00372">
    <property type="entry name" value="cas4"/>
    <property type="match status" value="1"/>
</dbReference>
<evidence type="ECO:0000313" key="16">
    <source>
        <dbReference type="Proteomes" id="UP000179243"/>
    </source>
</evidence>
<feature type="domain" description="DUF83" evidence="14">
    <location>
        <begin position="19"/>
        <end position="197"/>
    </location>
</feature>
<evidence type="ECO:0000256" key="13">
    <source>
        <dbReference type="RuleBase" id="RU365022"/>
    </source>
</evidence>